<dbReference type="PaxDb" id="4113-PGSC0003DMT400097419"/>
<name>M1E0K9_SOLTU</name>
<evidence type="ECO:0000256" key="1">
    <source>
        <dbReference type="SAM" id="MobiDB-lite"/>
    </source>
</evidence>
<dbReference type="HOGENOM" id="CLU_1557941_0_0_1"/>
<dbReference type="PANTHER" id="PTHR33180:SF31">
    <property type="entry name" value="POLYPROTEIN PROTEIN"/>
    <property type="match status" value="1"/>
</dbReference>
<reference evidence="3" key="1">
    <citation type="journal article" date="2011" name="Nature">
        <title>Genome sequence and analysis of the tuber crop potato.</title>
        <authorList>
            <consortium name="The Potato Genome Sequencing Consortium"/>
        </authorList>
    </citation>
    <scope>NUCLEOTIDE SEQUENCE [LARGE SCALE GENOMIC DNA]</scope>
    <source>
        <strain evidence="3">cv. DM1-3 516 R44</strain>
    </source>
</reference>
<dbReference type="PANTHER" id="PTHR33180">
    <property type="entry name" value="PHOTOSYSTEM II CP43 REACTION CENTER PROTEIN"/>
    <property type="match status" value="1"/>
</dbReference>
<evidence type="ECO:0000313" key="2">
    <source>
        <dbReference type="EnsemblPlants" id="PGSC0003DMT400097419"/>
    </source>
</evidence>
<dbReference type="InParanoid" id="M1E0K9"/>
<dbReference type="Gramene" id="PGSC0003DMT400097419">
    <property type="protein sequence ID" value="PGSC0003DMT400097419"/>
    <property type="gene ID" value="PGSC0003DMG400046990"/>
</dbReference>
<reference evidence="2" key="2">
    <citation type="submission" date="2015-06" db="UniProtKB">
        <authorList>
            <consortium name="EnsemblPlants"/>
        </authorList>
    </citation>
    <scope>IDENTIFICATION</scope>
    <source>
        <strain evidence="2">DM1-3 516 R44</strain>
    </source>
</reference>
<feature type="region of interest" description="Disordered" evidence="1">
    <location>
        <begin position="1"/>
        <end position="22"/>
    </location>
</feature>
<dbReference type="AlphaFoldDB" id="M1E0K9"/>
<evidence type="ECO:0000313" key="3">
    <source>
        <dbReference type="Proteomes" id="UP000011115"/>
    </source>
</evidence>
<accession>M1E0K9</accession>
<dbReference type="Proteomes" id="UP000011115">
    <property type="component" value="Unassembled WGS sequence"/>
</dbReference>
<sequence length="172" mass="19480">MKGDKILQKEEGHNLNQVTKERGSGPYLTKQLLDPKLLYLSLMMISLSIPGSLRGKSHTTSNRVPSASTLANSMPVHAPPMAPLPPVVSLPRLLNRLKEDVLRTILEEKLLPIEGLERKYPDVWDTLSHHHFEQFTSPRGHYISSWVREFYAAYGDLVPKSEKKASEFRPVN</sequence>
<proteinExistence type="predicted"/>
<keyword evidence="3" id="KW-1185">Reference proteome</keyword>
<dbReference type="EnsemblPlants" id="PGSC0003DMT400097419">
    <property type="protein sequence ID" value="PGSC0003DMT400097419"/>
    <property type="gene ID" value="PGSC0003DMG400046990"/>
</dbReference>
<protein>
    <submittedName>
        <fullName evidence="2">Uncharacterized protein</fullName>
    </submittedName>
</protein>
<organism evidence="2 3">
    <name type="scientific">Solanum tuberosum</name>
    <name type="common">Potato</name>
    <dbReference type="NCBI Taxonomy" id="4113"/>
    <lineage>
        <taxon>Eukaryota</taxon>
        <taxon>Viridiplantae</taxon>
        <taxon>Streptophyta</taxon>
        <taxon>Embryophyta</taxon>
        <taxon>Tracheophyta</taxon>
        <taxon>Spermatophyta</taxon>
        <taxon>Magnoliopsida</taxon>
        <taxon>eudicotyledons</taxon>
        <taxon>Gunneridae</taxon>
        <taxon>Pentapetalae</taxon>
        <taxon>asterids</taxon>
        <taxon>lamiids</taxon>
        <taxon>Solanales</taxon>
        <taxon>Solanaceae</taxon>
        <taxon>Solanoideae</taxon>
        <taxon>Solaneae</taxon>
        <taxon>Solanum</taxon>
    </lineage>
</organism>